<evidence type="ECO:0000313" key="3">
    <source>
        <dbReference type="EMBL" id="CEM35592.1"/>
    </source>
</evidence>
<feature type="compositionally biased region" description="Acidic residues" evidence="1">
    <location>
        <begin position="300"/>
        <end position="317"/>
    </location>
</feature>
<accession>A0A0G4GXL6</accession>
<gene>
    <name evidence="3" type="ORF">Vbra_852</name>
</gene>
<dbReference type="VEuPathDB" id="CryptoDB:Vbra_852"/>
<evidence type="ECO:0000313" key="4">
    <source>
        <dbReference type="Proteomes" id="UP000041254"/>
    </source>
</evidence>
<feature type="compositionally biased region" description="Basic and acidic residues" evidence="1">
    <location>
        <begin position="289"/>
        <end position="299"/>
    </location>
</feature>
<dbReference type="InterPro" id="IPR000195">
    <property type="entry name" value="Rab-GAP-TBC_dom"/>
</dbReference>
<proteinExistence type="predicted"/>
<dbReference type="PANTHER" id="PTHR47219:SF9">
    <property type="entry name" value="GTPASE ACTIVATING PROTEIN AND CENTROSOME-ASSOCIATED, ISOFORM B"/>
    <property type="match status" value="1"/>
</dbReference>
<keyword evidence="4" id="KW-1185">Reference proteome</keyword>
<dbReference type="SUPFAM" id="SSF47923">
    <property type="entry name" value="Ypt/Rab-GAP domain of gyp1p"/>
    <property type="match status" value="2"/>
</dbReference>
<name>A0A0G4GXL6_VITBC</name>
<reference evidence="3 4" key="1">
    <citation type="submission" date="2014-11" db="EMBL/GenBank/DDBJ databases">
        <authorList>
            <person name="Zhu J."/>
            <person name="Qi W."/>
            <person name="Song R."/>
        </authorList>
    </citation>
    <scope>NUCLEOTIDE SEQUENCE [LARGE SCALE GENOMIC DNA]</scope>
</reference>
<dbReference type="InterPro" id="IPR050302">
    <property type="entry name" value="Rab_GAP_TBC_domain"/>
</dbReference>
<protein>
    <recommendedName>
        <fullName evidence="2">Rab-GAP TBC domain-containing protein</fullName>
    </recommendedName>
</protein>
<dbReference type="Gene3D" id="1.10.472.80">
    <property type="entry name" value="Ypt/Rab-GAP domain of gyp1p, domain 3"/>
    <property type="match status" value="1"/>
</dbReference>
<dbReference type="InParanoid" id="A0A0G4GXL6"/>
<feature type="domain" description="Rab-GAP TBC" evidence="2">
    <location>
        <begin position="29"/>
        <end position="203"/>
    </location>
</feature>
<dbReference type="OMA" id="HPNLYEH"/>
<dbReference type="GO" id="GO:0005096">
    <property type="term" value="F:GTPase activator activity"/>
    <property type="evidence" value="ECO:0007669"/>
    <property type="project" value="TreeGrafter"/>
</dbReference>
<dbReference type="InterPro" id="IPR035969">
    <property type="entry name" value="Rab-GAP_TBC_sf"/>
</dbReference>
<dbReference type="Proteomes" id="UP000041254">
    <property type="component" value="Unassembled WGS sequence"/>
</dbReference>
<dbReference type="Pfam" id="PF00566">
    <property type="entry name" value="RabGAP-TBC"/>
    <property type="match status" value="1"/>
</dbReference>
<dbReference type="GO" id="GO:0031267">
    <property type="term" value="F:small GTPase binding"/>
    <property type="evidence" value="ECO:0007669"/>
    <property type="project" value="TreeGrafter"/>
</dbReference>
<feature type="region of interest" description="Disordered" evidence="1">
    <location>
        <begin position="289"/>
        <end position="317"/>
    </location>
</feature>
<dbReference type="PROSITE" id="PS50086">
    <property type="entry name" value="TBC_RABGAP"/>
    <property type="match status" value="1"/>
</dbReference>
<dbReference type="AlphaFoldDB" id="A0A0G4GXL6"/>
<evidence type="ECO:0000256" key="1">
    <source>
        <dbReference type="SAM" id="MobiDB-lite"/>
    </source>
</evidence>
<dbReference type="EMBL" id="CDMY01000859">
    <property type="protein sequence ID" value="CEM35592.1"/>
    <property type="molecule type" value="Genomic_DNA"/>
</dbReference>
<dbReference type="STRING" id="1169540.A0A0G4GXL6"/>
<sequence length="317" mass="36011">MISEESFWTEEKDAPLLNRNADHLTHASAEKAMQRAKGWVDLVEEGSSTEVDMSATCTDEASLRIFKLDAERTFKSPARREAMVDVLKILHSSVQDYHQGLGYIVSFLLLLLPKEETVRLCLNLHRKDKYVPGYWKAAPPAFVRDAKVYQKITAHYFPQVAEHTTKLCVVPEAYAQKWLVGLCIHVLPFRALCDFLEAFFNKGVEFLFQFTQGLIKTIEGDLLAEKDVSKVLAMLRLDASIYADDKTAAGEDKTPGSFFGQIVQEAINFDLSEVSIDALRAEAMEEMKIEEERRKKRDAELDEEDDEITFSDEEDDG</sequence>
<dbReference type="OrthoDB" id="294251at2759"/>
<dbReference type="PANTHER" id="PTHR47219">
    <property type="entry name" value="RAB GTPASE-ACTIVATING PROTEIN 1-LIKE"/>
    <property type="match status" value="1"/>
</dbReference>
<evidence type="ECO:0000259" key="2">
    <source>
        <dbReference type="PROSITE" id="PS50086"/>
    </source>
</evidence>
<dbReference type="PhylomeDB" id="A0A0G4GXL6"/>
<organism evidence="3 4">
    <name type="scientific">Vitrella brassicaformis (strain CCMP3155)</name>
    <dbReference type="NCBI Taxonomy" id="1169540"/>
    <lineage>
        <taxon>Eukaryota</taxon>
        <taxon>Sar</taxon>
        <taxon>Alveolata</taxon>
        <taxon>Colpodellida</taxon>
        <taxon>Vitrellaceae</taxon>
        <taxon>Vitrella</taxon>
    </lineage>
</organism>